<dbReference type="Gene3D" id="2.60.40.10">
    <property type="entry name" value="Immunoglobulins"/>
    <property type="match status" value="1"/>
</dbReference>
<dbReference type="PANTHER" id="PTHR22947:SF34">
    <property type="entry name" value="MSP DOMAIN-CONTAINING PROTEIN-RELATED"/>
    <property type="match status" value="1"/>
</dbReference>
<evidence type="ECO:0000313" key="2">
    <source>
        <dbReference type="Proteomes" id="UP000095282"/>
    </source>
</evidence>
<evidence type="ECO:0000313" key="3">
    <source>
        <dbReference type="WBParaSite" id="Csp11.Scaffold629.g12594.t1"/>
    </source>
</evidence>
<dbReference type="InterPro" id="IPR051774">
    <property type="entry name" value="Sperm-specific_class_P"/>
</dbReference>
<dbReference type="eggNOG" id="ENOG502S66Y">
    <property type="taxonomic scope" value="Eukaryota"/>
</dbReference>
<dbReference type="AlphaFoldDB" id="A0A1I7TWV2"/>
<sequence length="108" mass="11753">MSLTVEPASATFPATGGTSTHFIVSTIDSRVAFKVKSSNNENYRVRPVYGFIETKGKTKFEIVRLEGPVKDDKLVIQYAEVPADETEAQAPFKAGAQQGDVTILMRAS</sequence>
<dbReference type="SUPFAM" id="SSF49354">
    <property type="entry name" value="PapD-like"/>
    <property type="match status" value="1"/>
</dbReference>
<evidence type="ECO:0000259" key="1">
    <source>
        <dbReference type="PROSITE" id="PS50202"/>
    </source>
</evidence>
<dbReference type="InterPro" id="IPR013783">
    <property type="entry name" value="Ig-like_fold"/>
</dbReference>
<dbReference type="WBParaSite" id="Csp11.Scaffold629.g12594.t1">
    <property type="protein sequence ID" value="Csp11.Scaffold629.g12594.t1"/>
    <property type="gene ID" value="Csp11.Scaffold629.g12594"/>
</dbReference>
<proteinExistence type="predicted"/>
<dbReference type="InterPro" id="IPR000535">
    <property type="entry name" value="MSP_dom"/>
</dbReference>
<feature type="domain" description="MSP" evidence="1">
    <location>
        <begin position="2"/>
        <end position="108"/>
    </location>
</feature>
<name>A0A1I7TWV2_9PELO</name>
<protein>
    <submittedName>
        <fullName evidence="3">MSP domain-containing protein</fullName>
    </submittedName>
</protein>
<accession>A0A1I7TWV2</accession>
<organism evidence="2 3">
    <name type="scientific">Caenorhabditis tropicalis</name>
    <dbReference type="NCBI Taxonomy" id="1561998"/>
    <lineage>
        <taxon>Eukaryota</taxon>
        <taxon>Metazoa</taxon>
        <taxon>Ecdysozoa</taxon>
        <taxon>Nematoda</taxon>
        <taxon>Chromadorea</taxon>
        <taxon>Rhabditida</taxon>
        <taxon>Rhabditina</taxon>
        <taxon>Rhabditomorpha</taxon>
        <taxon>Rhabditoidea</taxon>
        <taxon>Rhabditidae</taxon>
        <taxon>Peloderinae</taxon>
        <taxon>Caenorhabditis</taxon>
    </lineage>
</organism>
<dbReference type="Pfam" id="PF00635">
    <property type="entry name" value="Motile_Sperm"/>
    <property type="match status" value="1"/>
</dbReference>
<dbReference type="InterPro" id="IPR008962">
    <property type="entry name" value="PapD-like_sf"/>
</dbReference>
<dbReference type="Proteomes" id="UP000095282">
    <property type="component" value="Unplaced"/>
</dbReference>
<dbReference type="PANTHER" id="PTHR22947">
    <property type="entry name" value="MAJOR SPERM PROTEIN"/>
    <property type="match status" value="1"/>
</dbReference>
<dbReference type="PROSITE" id="PS50202">
    <property type="entry name" value="MSP"/>
    <property type="match status" value="1"/>
</dbReference>
<reference evidence="3" key="1">
    <citation type="submission" date="2016-11" db="UniProtKB">
        <authorList>
            <consortium name="WormBaseParasite"/>
        </authorList>
    </citation>
    <scope>IDENTIFICATION</scope>
</reference>
<keyword evidence="2" id="KW-1185">Reference proteome</keyword>